<dbReference type="GO" id="GO:0016740">
    <property type="term" value="F:transferase activity"/>
    <property type="evidence" value="ECO:0007669"/>
    <property type="project" value="UniProtKB-KW"/>
</dbReference>
<evidence type="ECO:0000259" key="2">
    <source>
        <dbReference type="PROSITE" id="PS51096"/>
    </source>
</evidence>
<evidence type="ECO:0000256" key="1">
    <source>
        <dbReference type="ARBA" id="ARBA00022679"/>
    </source>
</evidence>
<dbReference type="SUPFAM" id="SSF53062">
    <property type="entry name" value="PTS system fructose IIA component-like"/>
    <property type="match status" value="1"/>
</dbReference>
<dbReference type="Pfam" id="PF03610">
    <property type="entry name" value="EIIA-man"/>
    <property type="match status" value="1"/>
</dbReference>
<accession>A0A7X2N1K7</accession>
<dbReference type="InterPro" id="IPR004701">
    <property type="entry name" value="PTS_EIIA_man-typ"/>
</dbReference>
<dbReference type="Gene3D" id="3.40.50.510">
    <property type="entry name" value="Phosphotransferase system, mannose-type IIA component"/>
    <property type="match status" value="1"/>
</dbReference>
<feature type="domain" description="PTS EIIA type-4" evidence="2">
    <location>
        <begin position="1"/>
        <end position="122"/>
    </location>
</feature>
<proteinExistence type="predicted"/>
<dbReference type="PANTHER" id="PTHR33799:SF1">
    <property type="entry name" value="PTS SYSTEM MANNOSE-SPECIFIC EIIAB COMPONENT-RELATED"/>
    <property type="match status" value="1"/>
</dbReference>
<dbReference type="InterPro" id="IPR036662">
    <property type="entry name" value="PTS_EIIA_man-typ_sf"/>
</dbReference>
<keyword evidence="4" id="KW-1185">Reference proteome</keyword>
<name>A0A7X2N1K7_9FIRM</name>
<evidence type="ECO:0000313" key="3">
    <source>
        <dbReference type="EMBL" id="MSS00790.1"/>
    </source>
</evidence>
<gene>
    <name evidence="3" type="ORF">FYJ50_01420</name>
</gene>
<protein>
    <recommendedName>
        <fullName evidence="2">PTS EIIA type-4 domain-containing protein</fullName>
    </recommendedName>
</protein>
<dbReference type="GO" id="GO:0009401">
    <property type="term" value="P:phosphoenolpyruvate-dependent sugar phosphotransferase system"/>
    <property type="evidence" value="ECO:0007669"/>
    <property type="project" value="InterPro"/>
</dbReference>
<evidence type="ECO:0000313" key="4">
    <source>
        <dbReference type="Proteomes" id="UP000470082"/>
    </source>
</evidence>
<comment type="caution">
    <text evidence="3">The sequence shown here is derived from an EMBL/GenBank/DDBJ whole genome shotgun (WGS) entry which is preliminary data.</text>
</comment>
<dbReference type="PROSITE" id="PS51096">
    <property type="entry name" value="PTS_EIIA_TYPE_4"/>
    <property type="match status" value="1"/>
</dbReference>
<keyword evidence="1" id="KW-0808">Transferase</keyword>
<dbReference type="InterPro" id="IPR051471">
    <property type="entry name" value="Bacterial_PTS_sugar_comp"/>
</dbReference>
<dbReference type="EMBL" id="VUMM01000002">
    <property type="protein sequence ID" value="MSS00790.1"/>
    <property type="molecule type" value="Genomic_DNA"/>
</dbReference>
<organism evidence="3 4">
    <name type="scientific">Floccifex porci</name>
    <dbReference type="NCBI Taxonomy" id="2606629"/>
    <lineage>
        <taxon>Bacteria</taxon>
        <taxon>Bacillati</taxon>
        <taxon>Bacillota</taxon>
        <taxon>Erysipelotrichia</taxon>
        <taxon>Erysipelotrichales</taxon>
        <taxon>Erysipelotrichaceae</taxon>
        <taxon>Floccifex</taxon>
    </lineage>
</organism>
<dbReference type="Proteomes" id="UP000470082">
    <property type="component" value="Unassembled WGS sequence"/>
</dbReference>
<dbReference type="PANTHER" id="PTHR33799">
    <property type="entry name" value="PTS PERMEASE-RELATED-RELATED"/>
    <property type="match status" value="1"/>
</dbReference>
<dbReference type="AlphaFoldDB" id="A0A7X2N1K7"/>
<sequence length="137" mass="15064">MSRLIFASHGKLSDGMLDSVRMIAGDLADGIETISLFPGQSPNDLYVQLKKEAAEKNEKIIVLCDVLGGSVHTTLSQLREFDHVMIISGMNLGLALDLAMNYQNDLSLEEVEKLVEHSKEGIGVIQGEPEDEMDEDF</sequence>
<reference evidence="3 4" key="1">
    <citation type="submission" date="2019-08" db="EMBL/GenBank/DDBJ databases">
        <title>In-depth cultivation of the pig gut microbiome towards novel bacterial diversity and tailored functional studies.</title>
        <authorList>
            <person name="Wylensek D."/>
            <person name="Hitch T.C.A."/>
            <person name="Clavel T."/>
        </authorList>
    </citation>
    <scope>NUCLEOTIDE SEQUENCE [LARGE SCALE GENOMIC DNA]</scope>
    <source>
        <strain evidence="3 4">LKV-178-WT-2G</strain>
    </source>
</reference>
<dbReference type="RefSeq" id="WP_154459264.1">
    <property type="nucleotide sequence ID" value="NZ_JAQYTQ010000079.1"/>
</dbReference>
<dbReference type="GO" id="GO:0016020">
    <property type="term" value="C:membrane"/>
    <property type="evidence" value="ECO:0007669"/>
    <property type="project" value="InterPro"/>
</dbReference>